<feature type="domain" description="DNA replication/recombination mediator RecO N-terminal" evidence="8">
    <location>
        <begin position="6"/>
        <end position="75"/>
    </location>
</feature>
<dbReference type="PANTHER" id="PTHR33991">
    <property type="entry name" value="DNA REPAIR PROTEIN RECO"/>
    <property type="match status" value="1"/>
</dbReference>
<evidence type="ECO:0000256" key="5">
    <source>
        <dbReference type="ARBA" id="ARBA00023204"/>
    </source>
</evidence>
<protein>
    <recommendedName>
        <fullName evidence="2 7">DNA repair protein RecO</fullName>
    </recommendedName>
    <alternativeName>
        <fullName evidence="6 7">Recombination protein O</fullName>
    </alternativeName>
</protein>
<comment type="function">
    <text evidence="7">Involved in DNA repair and RecF pathway recombination.</text>
</comment>
<dbReference type="Gene3D" id="2.40.50.140">
    <property type="entry name" value="Nucleic acid-binding proteins"/>
    <property type="match status" value="1"/>
</dbReference>
<comment type="similarity">
    <text evidence="1 7">Belongs to the RecO family.</text>
</comment>
<reference evidence="9 10" key="1">
    <citation type="journal article" date="2020" name="Biotechnol. Biofuels">
        <title>New insights from the biogas microbiome by comprehensive genome-resolved metagenomics of nearly 1600 species originating from multiple anaerobic digesters.</title>
        <authorList>
            <person name="Campanaro S."/>
            <person name="Treu L."/>
            <person name="Rodriguez-R L.M."/>
            <person name="Kovalovszki A."/>
            <person name="Ziels R.M."/>
            <person name="Maus I."/>
            <person name="Zhu X."/>
            <person name="Kougias P.G."/>
            <person name="Basile A."/>
            <person name="Luo G."/>
            <person name="Schluter A."/>
            <person name="Konstantinidis K.T."/>
            <person name="Angelidaki I."/>
        </authorList>
    </citation>
    <scope>NUCLEOTIDE SEQUENCE [LARGE SCALE GENOMIC DNA]</scope>
    <source>
        <strain evidence="9">AS05jafATM_89</strain>
    </source>
</reference>
<dbReference type="HAMAP" id="MF_00201">
    <property type="entry name" value="RecO"/>
    <property type="match status" value="1"/>
</dbReference>
<proteinExistence type="inferred from homology"/>
<dbReference type="Gene3D" id="1.20.1440.120">
    <property type="entry name" value="Recombination protein O, C-terminal domain"/>
    <property type="match status" value="1"/>
</dbReference>
<dbReference type="SUPFAM" id="SSF50249">
    <property type="entry name" value="Nucleic acid-binding proteins"/>
    <property type="match status" value="1"/>
</dbReference>
<dbReference type="EMBL" id="DUTP01000002">
    <property type="protein sequence ID" value="HHX99282.1"/>
    <property type="molecule type" value="Genomic_DNA"/>
</dbReference>
<evidence type="ECO:0000259" key="8">
    <source>
        <dbReference type="Pfam" id="PF11967"/>
    </source>
</evidence>
<dbReference type="Pfam" id="PF02565">
    <property type="entry name" value="RecO_C"/>
    <property type="match status" value="1"/>
</dbReference>
<dbReference type="Proteomes" id="UP000576550">
    <property type="component" value="Unassembled WGS sequence"/>
</dbReference>
<comment type="caution">
    <text evidence="9">The sequence shown here is derived from an EMBL/GenBank/DDBJ whole genome shotgun (WGS) entry which is preliminary data.</text>
</comment>
<evidence type="ECO:0000256" key="1">
    <source>
        <dbReference type="ARBA" id="ARBA00007452"/>
    </source>
</evidence>
<dbReference type="GO" id="GO:0006310">
    <property type="term" value="P:DNA recombination"/>
    <property type="evidence" value="ECO:0007669"/>
    <property type="project" value="UniProtKB-UniRule"/>
</dbReference>
<organism evidence="9 10">
    <name type="scientific">Candidatus Dojkabacteria bacterium</name>
    <dbReference type="NCBI Taxonomy" id="2099670"/>
    <lineage>
        <taxon>Bacteria</taxon>
        <taxon>Candidatus Dojkabacteria</taxon>
    </lineage>
</organism>
<dbReference type="InterPro" id="IPR037278">
    <property type="entry name" value="ARFGAP/RecO"/>
</dbReference>
<evidence type="ECO:0000256" key="6">
    <source>
        <dbReference type="ARBA" id="ARBA00033409"/>
    </source>
</evidence>
<evidence type="ECO:0000313" key="9">
    <source>
        <dbReference type="EMBL" id="HHX99282.1"/>
    </source>
</evidence>
<keyword evidence="3 7" id="KW-0227">DNA damage</keyword>
<accession>A0A832QH23</accession>
<dbReference type="PANTHER" id="PTHR33991:SF1">
    <property type="entry name" value="DNA REPAIR PROTEIN RECO"/>
    <property type="match status" value="1"/>
</dbReference>
<dbReference type="InterPro" id="IPR003717">
    <property type="entry name" value="RecO"/>
</dbReference>
<keyword evidence="4 7" id="KW-0233">DNA recombination</keyword>
<dbReference type="GO" id="GO:0043590">
    <property type="term" value="C:bacterial nucleoid"/>
    <property type="evidence" value="ECO:0007669"/>
    <property type="project" value="TreeGrafter"/>
</dbReference>
<evidence type="ECO:0000256" key="7">
    <source>
        <dbReference type="HAMAP-Rule" id="MF_00201"/>
    </source>
</evidence>
<evidence type="ECO:0000256" key="2">
    <source>
        <dbReference type="ARBA" id="ARBA00021310"/>
    </source>
</evidence>
<evidence type="ECO:0000313" key="10">
    <source>
        <dbReference type="Proteomes" id="UP000576550"/>
    </source>
</evidence>
<dbReference type="InterPro" id="IPR012340">
    <property type="entry name" value="NA-bd_OB-fold"/>
</dbReference>
<dbReference type="SUPFAM" id="SSF57863">
    <property type="entry name" value="ArfGap/RecO-like zinc finger"/>
    <property type="match status" value="1"/>
</dbReference>
<dbReference type="GO" id="GO:0006302">
    <property type="term" value="P:double-strand break repair"/>
    <property type="evidence" value="ECO:0007669"/>
    <property type="project" value="TreeGrafter"/>
</dbReference>
<keyword evidence="5 7" id="KW-0234">DNA repair</keyword>
<dbReference type="NCBIfam" id="TIGR00613">
    <property type="entry name" value="reco"/>
    <property type="match status" value="1"/>
</dbReference>
<dbReference type="Pfam" id="PF11967">
    <property type="entry name" value="RecO_N"/>
    <property type="match status" value="1"/>
</dbReference>
<sequence>MSRDVVTVIKSVNYSEADKVLTVFGRERGKFTLFAKGIRKINSKNRGNVQTLSTSKISFYEGKGMPLLTESELVQILDFDNIHVENIRRVLFLLNHFLQEYDAYPKLFDALQSAIKKGLDLESVNRLRLIFLREMGFLVDFNHCKYCNSSENIGYLDGKDFALVCENCYSIYKAKYLGESPYNSKIFTDALDRYIKKIVEEI</sequence>
<evidence type="ECO:0000256" key="4">
    <source>
        <dbReference type="ARBA" id="ARBA00023172"/>
    </source>
</evidence>
<dbReference type="AlphaFoldDB" id="A0A832QH23"/>
<evidence type="ECO:0000256" key="3">
    <source>
        <dbReference type="ARBA" id="ARBA00022763"/>
    </source>
</evidence>
<dbReference type="InterPro" id="IPR022572">
    <property type="entry name" value="DNA_rep/recomb_RecO_N"/>
</dbReference>
<name>A0A832QH23_9BACT</name>
<dbReference type="InterPro" id="IPR042242">
    <property type="entry name" value="RecO_C"/>
</dbReference>
<gene>
    <name evidence="7 9" type="primary">recO</name>
    <name evidence="9" type="ORF">GX533_01170</name>
</gene>